<dbReference type="Proteomes" id="UP000007947">
    <property type="component" value="Chromosome"/>
</dbReference>
<organism evidence="2 3">
    <name type="scientific">Microlunatus phosphovorus (strain ATCC 700054 / DSM 10555 / JCM 9379 / NBRC 101784 / NCIMB 13414 / VKM Ac-1990 / NM-1)</name>
    <dbReference type="NCBI Taxonomy" id="1032480"/>
    <lineage>
        <taxon>Bacteria</taxon>
        <taxon>Bacillati</taxon>
        <taxon>Actinomycetota</taxon>
        <taxon>Actinomycetes</taxon>
        <taxon>Propionibacteriales</taxon>
        <taxon>Propionibacteriaceae</taxon>
        <taxon>Microlunatus</taxon>
    </lineage>
</organism>
<dbReference type="GO" id="GO:0008889">
    <property type="term" value="F:glycerophosphodiester phosphodiesterase activity"/>
    <property type="evidence" value="ECO:0007669"/>
    <property type="project" value="UniProtKB-EC"/>
</dbReference>
<dbReference type="Pfam" id="PF03009">
    <property type="entry name" value="GDPD"/>
    <property type="match status" value="1"/>
</dbReference>
<keyword evidence="3" id="KW-1185">Reference proteome</keyword>
<dbReference type="EC" id="3.1.4.46" evidence="2"/>
<dbReference type="HOGENOM" id="CLU_030006_3_0_11"/>
<keyword evidence="2" id="KW-0378">Hydrolase</keyword>
<dbReference type="SUPFAM" id="SSF51695">
    <property type="entry name" value="PLC-like phosphodiesterases"/>
    <property type="match status" value="1"/>
</dbReference>
<dbReference type="KEGG" id="mph:MLP_51360"/>
<feature type="domain" description="GP-PDE" evidence="1">
    <location>
        <begin position="10"/>
        <end position="263"/>
    </location>
</feature>
<reference evidence="2 3" key="1">
    <citation type="submission" date="2011-05" db="EMBL/GenBank/DDBJ databases">
        <title>Whole genome sequence of Microlunatus phosphovorus NM-1.</title>
        <authorList>
            <person name="Hosoyama A."/>
            <person name="Sasaki K."/>
            <person name="Harada T."/>
            <person name="Igarashi R."/>
            <person name="Kawakoshi A."/>
            <person name="Sasagawa M."/>
            <person name="Fukada J."/>
            <person name="Nakamura S."/>
            <person name="Katano Y."/>
            <person name="Hanada S."/>
            <person name="Kamagata Y."/>
            <person name="Nakamura N."/>
            <person name="Yamazaki S."/>
            <person name="Fujita N."/>
        </authorList>
    </citation>
    <scope>NUCLEOTIDE SEQUENCE [LARGE SCALE GENOMIC DNA]</scope>
    <source>
        <strain evidence="3">ATCC 700054 / DSM 10555 / JCM 9379 / NBRC 101784 / NCIMB 13414 / VKM Ac-1990 / NM-1</strain>
    </source>
</reference>
<proteinExistence type="predicted"/>
<evidence type="ECO:0000259" key="1">
    <source>
        <dbReference type="PROSITE" id="PS51704"/>
    </source>
</evidence>
<dbReference type="STRING" id="1032480.MLP_51360"/>
<dbReference type="PROSITE" id="PS51704">
    <property type="entry name" value="GP_PDE"/>
    <property type="match status" value="1"/>
</dbReference>
<protein>
    <submittedName>
        <fullName evidence="2">Glycerophosphoryl diester phosphodiesterase</fullName>
        <ecNumber evidence="2">3.1.4.46</ecNumber>
    </submittedName>
</protein>
<dbReference type="InterPro" id="IPR030395">
    <property type="entry name" value="GP_PDE_dom"/>
</dbReference>
<dbReference type="eggNOG" id="COG0584">
    <property type="taxonomic scope" value="Bacteria"/>
</dbReference>
<evidence type="ECO:0000313" key="3">
    <source>
        <dbReference type="Proteomes" id="UP000007947"/>
    </source>
</evidence>
<dbReference type="AlphaFoldDB" id="F5XHE2"/>
<sequence>MACGRLRTVVMIYAHRGYAAKEPEMTWASYRAAIDWAERTGQPLGLECDVHYSGDGHLICLHDLTVDRTSTSHGRAYDRSLAELRILDFGSWRTRRPSPDQRRLITLAELIELTAVARARGVDVSLAIETKHPNPRGTEVEDGVAALLEPYGWTTLGSPVRIISFSLPGLERAGELMPEVPRTFLIEKDFGDWWDGRLPEGITTVGPDYELLLQEPDYLARALERGHGIDVWNPNTPQEVTWCLDRGVTGITTDDPAMAARTIARWSKRHSGIA</sequence>
<accession>F5XHE2</accession>
<dbReference type="PANTHER" id="PTHR46211:SF13">
    <property type="entry name" value="GLYCEROPHOSPHODIESTER PHOSPHODIESTERASE 1-RELATED"/>
    <property type="match status" value="1"/>
</dbReference>
<dbReference type="GO" id="GO:0006629">
    <property type="term" value="P:lipid metabolic process"/>
    <property type="evidence" value="ECO:0007669"/>
    <property type="project" value="InterPro"/>
</dbReference>
<gene>
    <name evidence="2" type="ordered locus">MLP_51360</name>
</gene>
<dbReference type="InterPro" id="IPR017946">
    <property type="entry name" value="PLC-like_Pdiesterase_TIM-brl"/>
</dbReference>
<dbReference type="Gene3D" id="3.20.20.190">
    <property type="entry name" value="Phosphatidylinositol (PI) phosphodiesterase"/>
    <property type="match status" value="1"/>
</dbReference>
<dbReference type="PANTHER" id="PTHR46211">
    <property type="entry name" value="GLYCEROPHOSPHORYL DIESTER PHOSPHODIESTERASE"/>
    <property type="match status" value="1"/>
</dbReference>
<dbReference type="EMBL" id="AP012204">
    <property type="protein sequence ID" value="BAK38150.1"/>
    <property type="molecule type" value="Genomic_DNA"/>
</dbReference>
<name>F5XHE2_MICPN</name>
<evidence type="ECO:0000313" key="2">
    <source>
        <dbReference type="EMBL" id="BAK38150.1"/>
    </source>
</evidence>